<dbReference type="RefSeq" id="WP_160327349.1">
    <property type="nucleotide sequence ID" value="NZ_CP013652.1"/>
</dbReference>
<name>A0A0U2W266_9BACL</name>
<dbReference type="KEGG" id="pnp:IJ22_12290"/>
<proteinExistence type="predicted"/>
<gene>
    <name evidence="2" type="ORF">IJ22_12290</name>
</gene>
<evidence type="ECO:0000313" key="3">
    <source>
        <dbReference type="Proteomes" id="UP000061660"/>
    </source>
</evidence>
<evidence type="ECO:0000256" key="1">
    <source>
        <dbReference type="SAM" id="MobiDB-lite"/>
    </source>
</evidence>
<dbReference type="PATRIC" id="fig|162209.4.peg.1307"/>
<dbReference type="STRING" id="162209.IJ22_12290"/>
<feature type="region of interest" description="Disordered" evidence="1">
    <location>
        <begin position="26"/>
        <end position="49"/>
    </location>
</feature>
<keyword evidence="3" id="KW-1185">Reference proteome</keyword>
<protein>
    <submittedName>
        <fullName evidence="2">Uncharacterized protein</fullName>
    </submittedName>
</protein>
<accession>A0A0U2W266</accession>
<evidence type="ECO:0000313" key="2">
    <source>
        <dbReference type="EMBL" id="ALS21605.1"/>
    </source>
</evidence>
<reference evidence="2 3" key="2">
    <citation type="journal article" date="2016" name="Genome Announc.">
        <title>Complete Genome Sequences of Two Interactive Moderate Thermophiles, Paenibacillus napthalenovorans 32O-Y and Paenibacillus sp. 32O-W.</title>
        <authorList>
            <person name="Butler R.R.III."/>
            <person name="Wang J."/>
            <person name="Stark B.C."/>
            <person name="Pombert J.F."/>
        </authorList>
    </citation>
    <scope>NUCLEOTIDE SEQUENCE [LARGE SCALE GENOMIC DNA]</scope>
    <source>
        <strain evidence="2 3">32O-Y</strain>
    </source>
</reference>
<reference evidence="3" key="1">
    <citation type="submission" date="2015-12" db="EMBL/GenBank/DDBJ databases">
        <title>Complete genome sequences of two moderately thermophilic Paenibacillus species.</title>
        <authorList>
            <person name="Butler R.III."/>
            <person name="Wang J."/>
            <person name="Stark B.C."/>
            <person name="Pombert J.-F."/>
        </authorList>
    </citation>
    <scope>NUCLEOTIDE SEQUENCE [LARGE SCALE GENOMIC DNA]</scope>
    <source>
        <strain evidence="3">32O-Y</strain>
    </source>
</reference>
<dbReference type="Proteomes" id="UP000061660">
    <property type="component" value="Chromosome"/>
</dbReference>
<dbReference type="EMBL" id="CP013652">
    <property type="protein sequence ID" value="ALS21605.1"/>
    <property type="molecule type" value="Genomic_DNA"/>
</dbReference>
<organism evidence="2 3">
    <name type="scientific">Paenibacillus naphthalenovorans</name>
    <dbReference type="NCBI Taxonomy" id="162209"/>
    <lineage>
        <taxon>Bacteria</taxon>
        <taxon>Bacillati</taxon>
        <taxon>Bacillota</taxon>
        <taxon>Bacilli</taxon>
        <taxon>Bacillales</taxon>
        <taxon>Paenibacillaceae</taxon>
        <taxon>Paenibacillus</taxon>
    </lineage>
</organism>
<sequence length="49" mass="5254">MGKLEIACLIAVRLEGAAMFLSGARTEPSQPKGIQSECRHHSGCGSIRR</sequence>
<dbReference type="AlphaFoldDB" id="A0A0U2W266"/>